<sequence>MHEDDKKNHLGKVVNKIKKFCFRSGNLREFFLHPAEL</sequence>
<organism evidence="1">
    <name type="scientific">Klebsiella pneumoniae</name>
    <dbReference type="NCBI Taxonomy" id="573"/>
    <lineage>
        <taxon>Bacteria</taxon>
        <taxon>Pseudomonadati</taxon>
        <taxon>Pseudomonadota</taxon>
        <taxon>Gammaproteobacteria</taxon>
        <taxon>Enterobacterales</taxon>
        <taxon>Enterobacteriaceae</taxon>
        <taxon>Klebsiella/Raoultella group</taxon>
        <taxon>Klebsiella</taxon>
        <taxon>Klebsiella pneumoniae complex</taxon>
    </lineage>
</organism>
<name>A0A1J0QZQ5_KLEPN</name>
<dbReference type="AlphaFoldDB" id="A0A1J0QZQ5"/>
<geneLocation type="plasmid" evidence="1">
    <name>unnamed</name>
</geneLocation>
<evidence type="ECO:0000313" key="1">
    <source>
        <dbReference type="EMBL" id="APD70751.1"/>
    </source>
</evidence>
<protein>
    <submittedName>
        <fullName evidence="1">Uncharacterized protein</fullName>
    </submittedName>
</protein>
<keyword evidence="1" id="KW-0614">Plasmid</keyword>
<accession>A0A1J0QZQ5</accession>
<reference evidence="1" key="1">
    <citation type="submission" date="2016-04" db="EMBL/GenBank/DDBJ databases">
        <title>Complete sequences of multidrug resistance plasmids bearing rmtG16S ribosomal RNA methyltransferase genes.</title>
        <authorList>
            <person name="Bueno M.F.C."/>
            <person name="Francisco G.R."/>
            <person name="Doi Y."/>
            <person name="Garcia D.O."/>
        </authorList>
    </citation>
    <scope>NUCLEOTIDE SEQUENCE</scope>
    <source>
        <strain evidence="1">Kp84/11</strain>
        <plasmid evidence="1">unnamed</plasmid>
    </source>
</reference>
<proteinExistence type="predicted"/>
<dbReference type="EMBL" id="KX029332">
    <property type="protein sequence ID" value="APD70751.1"/>
    <property type="molecule type" value="Genomic_DNA"/>
</dbReference>